<evidence type="ECO:0000313" key="1">
    <source>
        <dbReference type="EnsemblProtists" id="HpaP810302"/>
    </source>
</evidence>
<dbReference type="VEuPathDB" id="FungiDB:HpaG810302"/>
<dbReference type="HOGENOM" id="CLU_2890540_0_0_1"/>
<proteinExistence type="predicted"/>
<accession>M4BUW2</accession>
<sequence length="63" mass="6904">MYRATDCLCCGDQEFFATNCRDVLCHPPTRSTSTSMKQKCKNVASLGTESLGLRSNQTIAANK</sequence>
<name>M4BUW2_HYAAE</name>
<dbReference type="EnsemblProtists" id="HpaT810302">
    <property type="protein sequence ID" value="HpaP810302"/>
    <property type="gene ID" value="HpaG810302"/>
</dbReference>
<dbReference type="AlphaFoldDB" id="M4BUW2"/>
<reference evidence="1" key="2">
    <citation type="submission" date="2015-06" db="UniProtKB">
        <authorList>
            <consortium name="EnsemblProtists"/>
        </authorList>
    </citation>
    <scope>IDENTIFICATION</scope>
    <source>
        <strain evidence="1">Emoy2</strain>
    </source>
</reference>
<evidence type="ECO:0000313" key="2">
    <source>
        <dbReference type="Proteomes" id="UP000011713"/>
    </source>
</evidence>
<dbReference type="Proteomes" id="UP000011713">
    <property type="component" value="Unassembled WGS sequence"/>
</dbReference>
<keyword evidence="2" id="KW-1185">Reference proteome</keyword>
<reference evidence="2" key="1">
    <citation type="journal article" date="2010" name="Science">
        <title>Signatures of adaptation to obligate biotrophy in the Hyaloperonospora arabidopsidis genome.</title>
        <authorList>
            <person name="Baxter L."/>
            <person name="Tripathy S."/>
            <person name="Ishaque N."/>
            <person name="Boot N."/>
            <person name="Cabral A."/>
            <person name="Kemen E."/>
            <person name="Thines M."/>
            <person name="Ah-Fong A."/>
            <person name="Anderson R."/>
            <person name="Badejoko W."/>
            <person name="Bittner-Eddy P."/>
            <person name="Boore J.L."/>
            <person name="Chibucos M.C."/>
            <person name="Coates M."/>
            <person name="Dehal P."/>
            <person name="Delehaunty K."/>
            <person name="Dong S."/>
            <person name="Downton P."/>
            <person name="Dumas B."/>
            <person name="Fabro G."/>
            <person name="Fronick C."/>
            <person name="Fuerstenberg S.I."/>
            <person name="Fulton L."/>
            <person name="Gaulin E."/>
            <person name="Govers F."/>
            <person name="Hughes L."/>
            <person name="Humphray S."/>
            <person name="Jiang R.H."/>
            <person name="Judelson H."/>
            <person name="Kamoun S."/>
            <person name="Kyung K."/>
            <person name="Meijer H."/>
            <person name="Minx P."/>
            <person name="Morris P."/>
            <person name="Nelson J."/>
            <person name="Phuntumart V."/>
            <person name="Qutob D."/>
            <person name="Rehmany A."/>
            <person name="Rougon-Cardoso A."/>
            <person name="Ryden P."/>
            <person name="Torto-Alalibo T."/>
            <person name="Studholme D."/>
            <person name="Wang Y."/>
            <person name="Win J."/>
            <person name="Wood J."/>
            <person name="Clifton S.W."/>
            <person name="Rogers J."/>
            <person name="Van den Ackerveken G."/>
            <person name="Jones J.D."/>
            <person name="McDowell J.M."/>
            <person name="Beynon J."/>
            <person name="Tyler B.M."/>
        </authorList>
    </citation>
    <scope>NUCLEOTIDE SEQUENCE [LARGE SCALE GENOMIC DNA]</scope>
    <source>
        <strain evidence="2">Emoy2</strain>
    </source>
</reference>
<dbReference type="InParanoid" id="M4BUW2"/>
<organism evidence="1 2">
    <name type="scientific">Hyaloperonospora arabidopsidis (strain Emoy2)</name>
    <name type="common">Downy mildew agent</name>
    <name type="synonym">Peronospora arabidopsidis</name>
    <dbReference type="NCBI Taxonomy" id="559515"/>
    <lineage>
        <taxon>Eukaryota</taxon>
        <taxon>Sar</taxon>
        <taxon>Stramenopiles</taxon>
        <taxon>Oomycota</taxon>
        <taxon>Peronosporomycetes</taxon>
        <taxon>Peronosporales</taxon>
        <taxon>Peronosporaceae</taxon>
        <taxon>Hyaloperonospora</taxon>
    </lineage>
</organism>
<protein>
    <submittedName>
        <fullName evidence="1">Uncharacterized protein</fullName>
    </submittedName>
</protein>
<dbReference type="EMBL" id="JH597954">
    <property type="status" value="NOT_ANNOTATED_CDS"/>
    <property type="molecule type" value="Genomic_DNA"/>
</dbReference>